<comment type="caution">
    <text evidence="11">The sequence shown here is derived from an EMBL/GenBank/DDBJ whole genome shotgun (WGS) entry which is preliminary data.</text>
</comment>
<keyword evidence="3" id="KW-0963">Cytoplasm</keyword>
<organism evidence="11 13">
    <name type="scientific">Didymodactylos carnosus</name>
    <dbReference type="NCBI Taxonomy" id="1234261"/>
    <lineage>
        <taxon>Eukaryota</taxon>
        <taxon>Metazoa</taxon>
        <taxon>Spiralia</taxon>
        <taxon>Gnathifera</taxon>
        <taxon>Rotifera</taxon>
        <taxon>Eurotatoria</taxon>
        <taxon>Bdelloidea</taxon>
        <taxon>Philodinida</taxon>
        <taxon>Philodinidae</taxon>
        <taxon>Didymodactylos</taxon>
    </lineage>
</organism>
<evidence type="ECO:0000256" key="6">
    <source>
        <dbReference type="ARBA" id="ARBA00036820"/>
    </source>
</evidence>
<evidence type="ECO:0000256" key="8">
    <source>
        <dbReference type="ARBA" id="ARBA00038873"/>
    </source>
</evidence>
<feature type="domain" description="Aminoglycoside phosphotransferase" evidence="10">
    <location>
        <begin position="79"/>
        <end position="131"/>
    </location>
</feature>
<dbReference type="Proteomes" id="UP000681722">
    <property type="component" value="Unassembled WGS sequence"/>
</dbReference>
<evidence type="ECO:0000256" key="9">
    <source>
        <dbReference type="ARBA" id="ARBA00040505"/>
    </source>
</evidence>
<evidence type="ECO:0000256" key="2">
    <source>
        <dbReference type="ARBA" id="ARBA00006219"/>
    </source>
</evidence>
<dbReference type="InterPro" id="IPR011009">
    <property type="entry name" value="Kinase-like_dom_sf"/>
</dbReference>
<dbReference type="PANTHER" id="PTHR21064">
    <property type="entry name" value="AMINOGLYCOSIDE PHOSPHOTRANSFERASE DOMAIN-CONTAINING PROTEIN-RELATED"/>
    <property type="match status" value="1"/>
</dbReference>
<name>A0A815XKZ5_9BILA</name>
<evidence type="ECO:0000313" key="12">
    <source>
        <dbReference type="EMBL" id="CAF4420223.1"/>
    </source>
</evidence>
<dbReference type="GO" id="GO:0005737">
    <property type="term" value="C:cytoplasm"/>
    <property type="evidence" value="ECO:0007669"/>
    <property type="project" value="UniProtKB-SubCell"/>
</dbReference>
<dbReference type="EMBL" id="CAJNOQ010028107">
    <property type="protein sequence ID" value="CAF1558833.1"/>
    <property type="molecule type" value="Genomic_DNA"/>
</dbReference>
<comment type="function">
    <text evidence="7">Catalyzes the GTP-dependent phosphorylation of 5-hydroxy-L-lysine.</text>
</comment>
<evidence type="ECO:0000256" key="3">
    <source>
        <dbReference type="ARBA" id="ARBA00022490"/>
    </source>
</evidence>
<dbReference type="InterPro" id="IPR002575">
    <property type="entry name" value="Aminoglycoside_PTrfase"/>
</dbReference>
<reference evidence="11" key="1">
    <citation type="submission" date="2021-02" db="EMBL/GenBank/DDBJ databases">
        <authorList>
            <person name="Nowell W R."/>
        </authorList>
    </citation>
    <scope>NUCLEOTIDE SEQUENCE</scope>
</reference>
<dbReference type="PANTHER" id="PTHR21064:SF1">
    <property type="entry name" value="HYDROXYLYSINE KINASE"/>
    <property type="match status" value="1"/>
</dbReference>
<keyword evidence="5" id="KW-0418">Kinase</keyword>
<evidence type="ECO:0000259" key="10">
    <source>
        <dbReference type="Pfam" id="PF01636"/>
    </source>
</evidence>
<comment type="similarity">
    <text evidence="2">Belongs to the aminoglycoside phosphotransferase family.</text>
</comment>
<dbReference type="InterPro" id="IPR050249">
    <property type="entry name" value="Pseudomonas-type_ThrB"/>
</dbReference>
<protein>
    <recommendedName>
        <fullName evidence="9">Hydroxylysine kinase</fullName>
        <ecNumber evidence="8">2.7.1.81</ecNumber>
    </recommendedName>
</protein>
<evidence type="ECO:0000256" key="7">
    <source>
        <dbReference type="ARBA" id="ARBA00037368"/>
    </source>
</evidence>
<dbReference type="EMBL" id="CAJOBC010093851">
    <property type="protein sequence ID" value="CAF4420223.1"/>
    <property type="molecule type" value="Genomic_DNA"/>
</dbReference>
<dbReference type="SUPFAM" id="SSF56112">
    <property type="entry name" value="Protein kinase-like (PK-like)"/>
    <property type="match status" value="1"/>
</dbReference>
<evidence type="ECO:0000313" key="13">
    <source>
        <dbReference type="Proteomes" id="UP000663829"/>
    </source>
</evidence>
<dbReference type="Gene3D" id="3.90.1200.10">
    <property type="match status" value="1"/>
</dbReference>
<proteinExistence type="inferred from homology"/>
<evidence type="ECO:0000313" key="11">
    <source>
        <dbReference type="EMBL" id="CAF1558833.1"/>
    </source>
</evidence>
<dbReference type="Proteomes" id="UP000663829">
    <property type="component" value="Unassembled WGS sequence"/>
</dbReference>
<evidence type="ECO:0000256" key="5">
    <source>
        <dbReference type="ARBA" id="ARBA00022777"/>
    </source>
</evidence>
<dbReference type="Pfam" id="PF01636">
    <property type="entry name" value="APH"/>
    <property type="match status" value="1"/>
</dbReference>
<keyword evidence="13" id="KW-1185">Reference proteome</keyword>
<accession>A0A815XKZ5</accession>
<dbReference type="GO" id="GO:0047992">
    <property type="term" value="F:hydroxylysine kinase activity"/>
    <property type="evidence" value="ECO:0007669"/>
    <property type="project" value="UniProtKB-EC"/>
</dbReference>
<comment type="subcellular location">
    <subcellularLocation>
        <location evidence="1">Cytoplasm</location>
    </subcellularLocation>
</comment>
<evidence type="ECO:0000256" key="4">
    <source>
        <dbReference type="ARBA" id="ARBA00022679"/>
    </source>
</evidence>
<dbReference type="AlphaFoldDB" id="A0A815XKZ5"/>
<keyword evidence="4" id="KW-0808">Transferase</keyword>
<dbReference type="OrthoDB" id="9973935at2759"/>
<sequence>KIIFSCGEYAPNLFELLGEVTGQINIALQTFHHSFYDNYIPPWSLSLFINLTEEELSVVDCVEHRAIVKKILKQFQTDTLDKCHLFQYGKIHGDINEQNIIVNNSADTISAIIDYEDCHCSYYVFELAITILYAILLNEHKPDYFCYGEQVFKGYTKYIQLNNDEIYALPICIKLHYSH</sequence>
<gene>
    <name evidence="11" type="ORF">GPM918_LOCUS39636</name>
    <name evidence="12" type="ORF">SRO942_LOCUS40530</name>
</gene>
<comment type="catalytic activity">
    <reaction evidence="6">
        <text>(5R)-5-hydroxy-L-lysine + GTP = (5R)-5-phosphooxy-L-lysine + GDP + H(+)</text>
        <dbReference type="Rhea" id="RHEA:19049"/>
        <dbReference type="ChEBI" id="CHEBI:15378"/>
        <dbReference type="ChEBI" id="CHEBI:37565"/>
        <dbReference type="ChEBI" id="CHEBI:57882"/>
        <dbReference type="ChEBI" id="CHEBI:58189"/>
        <dbReference type="ChEBI" id="CHEBI:58357"/>
        <dbReference type="EC" id="2.7.1.81"/>
    </reaction>
</comment>
<dbReference type="EC" id="2.7.1.81" evidence="8"/>
<feature type="non-terminal residue" evidence="11">
    <location>
        <position position="1"/>
    </location>
</feature>
<evidence type="ECO:0000256" key="1">
    <source>
        <dbReference type="ARBA" id="ARBA00004496"/>
    </source>
</evidence>